<organism evidence="1 2">
    <name type="scientific">Zingiber officinale</name>
    <name type="common">Ginger</name>
    <name type="synonym">Amomum zingiber</name>
    <dbReference type="NCBI Taxonomy" id="94328"/>
    <lineage>
        <taxon>Eukaryota</taxon>
        <taxon>Viridiplantae</taxon>
        <taxon>Streptophyta</taxon>
        <taxon>Embryophyta</taxon>
        <taxon>Tracheophyta</taxon>
        <taxon>Spermatophyta</taxon>
        <taxon>Magnoliopsida</taxon>
        <taxon>Liliopsida</taxon>
        <taxon>Zingiberales</taxon>
        <taxon>Zingiberaceae</taxon>
        <taxon>Zingiber</taxon>
    </lineage>
</organism>
<keyword evidence="2" id="KW-1185">Reference proteome</keyword>
<dbReference type="InterPro" id="IPR029045">
    <property type="entry name" value="ClpP/crotonase-like_dom_sf"/>
</dbReference>
<dbReference type="GO" id="GO:0004252">
    <property type="term" value="F:serine-type endopeptidase activity"/>
    <property type="evidence" value="ECO:0007669"/>
    <property type="project" value="TreeGrafter"/>
</dbReference>
<dbReference type="Pfam" id="PF00574">
    <property type="entry name" value="CLP_protease"/>
    <property type="match status" value="1"/>
</dbReference>
<evidence type="ECO:0000313" key="2">
    <source>
        <dbReference type="Proteomes" id="UP000734854"/>
    </source>
</evidence>
<dbReference type="PANTHER" id="PTHR10381:SF11">
    <property type="entry name" value="ATP-DEPENDENT CLP PROTEASE PROTEOLYTIC SUBUNIT, MITOCHONDRIAL"/>
    <property type="match status" value="1"/>
</dbReference>
<sequence length="133" mass="15114">MVALLAADTNGNCFAFPNSRIMVHQLSSMTYGSATHVAIHAKELLIRKKRLNTIYWHHTPVSLFERAMHGTRHLHVPEEAKLFGLVDKRSERFGSSWEFARCDNSLSMNNNNQILVPQAELEELLVQLSNSVK</sequence>
<reference evidence="1 2" key="1">
    <citation type="submission" date="2020-08" db="EMBL/GenBank/DDBJ databases">
        <title>Plant Genome Project.</title>
        <authorList>
            <person name="Zhang R.-G."/>
        </authorList>
    </citation>
    <scope>NUCLEOTIDE SEQUENCE [LARGE SCALE GENOMIC DNA]</scope>
    <source>
        <tissue evidence="1">Rhizome</tissue>
    </source>
</reference>
<evidence type="ECO:0008006" key="3">
    <source>
        <dbReference type="Google" id="ProtNLM"/>
    </source>
</evidence>
<dbReference type="SUPFAM" id="SSF52096">
    <property type="entry name" value="ClpP/crotonase"/>
    <property type="match status" value="1"/>
</dbReference>
<comment type="caution">
    <text evidence="1">The sequence shown here is derived from an EMBL/GenBank/DDBJ whole genome shotgun (WGS) entry which is preliminary data.</text>
</comment>
<evidence type="ECO:0000313" key="1">
    <source>
        <dbReference type="EMBL" id="KAG6509155.1"/>
    </source>
</evidence>
<dbReference type="EMBL" id="JACMSC010000009">
    <property type="protein sequence ID" value="KAG6509155.1"/>
    <property type="molecule type" value="Genomic_DNA"/>
</dbReference>
<dbReference type="Gene3D" id="3.90.226.10">
    <property type="entry name" value="2-enoyl-CoA Hydratase, Chain A, domain 1"/>
    <property type="match status" value="1"/>
</dbReference>
<gene>
    <name evidence="1" type="ORF">ZIOFF_034546</name>
</gene>
<dbReference type="Proteomes" id="UP000734854">
    <property type="component" value="Unassembled WGS sequence"/>
</dbReference>
<proteinExistence type="predicted"/>
<name>A0A8J5GSS1_ZINOF</name>
<dbReference type="InterPro" id="IPR023562">
    <property type="entry name" value="ClpP/TepA"/>
</dbReference>
<dbReference type="PANTHER" id="PTHR10381">
    <property type="entry name" value="ATP-DEPENDENT CLP PROTEASE PROTEOLYTIC SUBUNIT"/>
    <property type="match status" value="1"/>
</dbReference>
<dbReference type="GO" id="GO:0004176">
    <property type="term" value="F:ATP-dependent peptidase activity"/>
    <property type="evidence" value="ECO:0007669"/>
    <property type="project" value="TreeGrafter"/>
</dbReference>
<dbReference type="GO" id="GO:0006515">
    <property type="term" value="P:protein quality control for misfolded or incompletely synthesized proteins"/>
    <property type="evidence" value="ECO:0007669"/>
    <property type="project" value="TreeGrafter"/>
</dbReference>
<protein>
    <recommendedName>
        <fullName evidence="3">ATP-dependent Clp protease proteolytic subunit</fullName>
    </recommendedName>
</protein>
<dbReference type="GO" id="GO:0051117">
    <property type="term" value="F:ATPase binding"/>
    <property type="evidence" value="ECO:0007669"/>
    <property type="project" value="TreeGrafter"/>
</dbReference>
<dbReference type="AlphaFoldDB" id="A0A8J5GSS1"/>
<dbReference type="GO" id="GO:0009368">
    <property type="term" value="C:endopeptidase Clp complex"/>
    <property type="evidence" value="ECO:0007669"/>
    <property type="project" value="TreeGrafter"/>
</dbReference>
<accession>A0A8J5GSS1</accession>